<keyword evidence="2" id="KW-0732">Signal</keyword>
<accession>A0A1I0A4S0</accession>
<dbReference type="AlphaFoldDB" id="A0A1I0A4S0"/>
<dbReference type="RefSeq" id="WP_090656947.1">
    <property type="nucleotide sequence ID" value="NZ_FOIA01000006.1"/>
</dbReference>
<dbReference type="EMBL" id="FOIA01000006">
    <property type="protein sequence ID" value="SES89157.1"/>
    <property type="molecule type" value="Genomic_DNA"/>
</dbReference>
<keyword evidence="4" id="KW-1185">Reference proteome</keyword>
<keyword evidence="1" id="KW-0472">Membrane</keyword>
<keyword evidence="1" id="KW-0812">Transmembrane</keyword>
<sequence length="194" mass="20600">MKIIVCFLIALFAGSANAALINGFTGPYDLSNWTVTTAGDVTVNSTSPSSLEFGIHSPNVDYAAGQLGGGSARYEIMAAATGLVSFDAAVTSDHFAGTDPSILFFSSFPDGSPFSLESDLFQIGPIHIEMMVNSGETFGFQFNAGLNNALAGYQVYVFNFSAPVPEPHVLLLFGLGLILLARFSPIHISRLRKH</sequence>
<reference evidence="4" key="1">
    <citation type="submission" date="2016-10" db="EMBL/GenBank/DDBJ databases">
        <authorList>
            <person name="Varghese N."/>
            <person name="Submissions S."/>
        </authorList>
    </citation>
    <scope>NUCLEOTIDE SEQUENCE [LARGE SCALE GENOMIC DNA]</scope>
    <source>
        <strain evidence="4">Nm71</strain>
    </source>
</reference>
<evidence type="ECO:0000256" key="1">
    <source>
        <dbReference type="SAM" id="Phobius"/>
    </source>
</evidence>
<organism evidence="3 4">
    <name type="scientific">Nitrosomonas marina</name>
    <dbReference type="NCBI Taxonomy" id="917"/>
    <lineage>
        <taxon>Bacteria</taxon>
        <taxon>Pseudomonadati</taxon>
        <taxon>Pseudomonadota</taxon>
        <taxon>Betaproteobacteria</taxon>
        <taxon>Nitrosomonadales</taxon>
        <taxon>Nitrosomonadaceae</taxon>
        <taxon>Nitrosomonas</taxon>
    </lineage>
</organism>
<dbReference type="Proteomes" id="UP000199345">
    <property type="component" value="Unassembled WGS sequence"/>
</dbReference>
<feature type="transmembrane region" description="Helical" evidence="1">
    <location>
        <begin position="169"/>
        <end position="188"/>
    </location>
</feature>
<protein>
    <submittedName>
        <fullName evidence="3">PEP-CTERM protein-sorting domain-containing protein</fullName>
    </submittedName>
</protein>
<feature type="chain" id="PRO_5011480695" evidence="2">
    <location>
        <begin position="19"/>
        <end position="194"/>
    </location>
</feature>
<evidence type="ECO:0000313" key="4">
    <source>
        <dbReference type="Proteomes" id="UP000199345"/>
    </source>
</evidence>
<evidence type="ECO:0000313" key="3">
    <source>
        <dbReference type="EMBL" id="SES89157.1"/>
    </source>
</evidence>
<name>A0A1I0A4S0_9PROT</name>
<proteinExistence type="predicted"/>
<feature type="signal peptide" evidence="2">
    <location>
        <begin position="1"/>
        <end position="18"/>
    </location>
</feature>
<keyword evidence="1" id="KW-1133">Transmembrane helix</keyword>
<evidence type="ECO:0000256" key="2">
    <source>
        <dbReference type="SAM" id="SignalP"/>
    </source>
</evidence>
<gene>
    <name evidence="3" type="ORF">SAMN05216326_10640</name>
</gene>